<name>A0A7S7LXE4_9BACT</name>
<dbReference type="AlphaFoldDB" id="A0A7S7LXE4"/>
<organism evidence="1 2">
    <name type="scientific">Candidatus Sulfurimonas baltica</name>
    <dbReference type="NCBI Taxonomy" id="2740404"/>
    <lineage>
        <taxon>Bacteria</taxon>
        <taxon>Pseudomonadati</taxon>
        <taxon>Campylobacterota</taxon>
        <taxon>Epsilonproteobacteria</taxon>
        <taxon>Campylobacterales</taxon>
        <taxon>Sulfurimonadaceae</taxon>
        <taxon>Sulfurimonas</taxon>
    </lineage>
</organism>
<dbReference type="EMBL" id="CP054492">
    <property type="protein sequence ID" value="QOY53243.1"/>
    <property type="molecule type" value="Genomic_DNA"/>
</dbReference>
<keyword evidence="2" id="KW-1185">Reference proteome</keyword>
<accession>A0A7S7LXE4</accession>
<dbReference type="InterPro" id="IPR027417">
    <property type="entry name" value="P-loop_NTPase"/>
</dbReference>
<dbReference type="RefSeq" id="WP_194372106.1">
    <property type="nucleotide sequence ID" value="NZ_CP054492.1"/>
</dbReference>
<evidence type="ECO:0000313" key="2">
    <source>
        <dbReference type="Proteomes" id="UP000593994"/>
    </source>
</evidence>
<proteinExistence type="predicted"/>
<dbReference type="Gene3D" id="3.40.50.300">
    <property type="entry name" value="P-loop containing nucleotide triphosphate hydrolases"/>
    <property type="match status" value="1"/>
</dbReference>
<reference evidence="1 2" key="1">
    <citation type="submission" date="2020-05" db="EMBL/GenBank/DDBJ databases">
        <title>Sulfurimonas marisnigri, sp. nov., and Sulfurimonas baltica, sp. nov., manganese oxide reducing chemolithoautotrophs of the class Epsilonproteobacteria isolated from the pelagic redoxclines of the Black and Baltic Seas and emended description of the genus Sulfurimonas.</title>
        <authorList>
            <person name="Henkel J.V."/>
            <person name="Laudan C."/>
            <person name="Werner J."/>
            <person name="Neu T."/>
            <person name="Plewe S."/>
            <person name="Sproer C."/>
            <person name="Bunk B."/>
            <person name="Schulz-Vogt H.N."/>
        </authorList>
    </citation>
    <scope>NUCLEOTIDE SEQUENCE [LARGE SCALE GENOMIC DNA]</scope>
    <source>
        <strain evidence="1 2">GD2</strain>
    </source>
</reference>
<protein>
    <submittedName>
        <fullName evidence="1">Uncharacterized protein</fullName>
    </submittedName>
</protein>
<sequence length="427" mass="49763">MNASLKYFTKYDVEADDRNDGGKFESSLLSVISTLSSGFSFMGTSSAKYISEKENPLDIVKSLQDAKIIIINVRVVPDTILELMLEQIFEKMIDLNLQSEDDKKPISIFIDEAQRLINKDIPLDVLRSSKVDVLMAVQSELQLISKFKSREDWQQISVNIAQKYAFKSSFFGGDHLLSFYVETATLNTFEYVKEHDANILRANPIFLNKEDFDAVEHTYQHDVLKLQDIEKNEILFYDVTHFENEREVILLNTKTKQKKYKKLFTEFQDKLIENEIKLYLKEPIESLVTIYPVPKDKLQIMYDQHEKYNQTKLKDTFVSRFLTQDKAFSCAYDIGELLASQDNDTDILDIFDSLIRDEFSDELIIDEYSDDEKIITNESKDLALTIVLLLEHNGVFVINNEDFFTVYFMREISNITPIKLRSRFDDL</sequence>
<evidence type="ECO:0000313" key="1">
    <source>
        <dbReference type="EMBL" id="QOY53243.1"/>
    </source>
</evidence>
<dbReference type="KEGG" id="sbal:HUE88_06065"/>
<gene>
    <name evidence="1" type="ORF">HUE88_06065</name>
</gene>
<dbReference type="Proteomes" id="UP000593994">
    <property type="component" value="Chromosome"/>
</dbReference>